<sequence length="11" mass="1112">MHVAAGVTLVD</sequence>
<reference evidence="1" key="1">
    <citation type="submission" date="2018-02" db="EMBL/GenBank/DDBJ databases">
        <title>Rhizophora mucronata_Transcriptome.</title>
        <authorList>
            <person name="Meera S.P."/>
            <person name="Sreeshan A."/>
            <person name="Augustine A."/>
        </authorList>
    </citation>
    <scope>NUCLEOTIDE SEQUENCE</scope>
    <source>
        <tissue evidence="1">Leaf</tissue>
    </source>
</reference>
<accession>A0A2P2NTB4</accession>
<evidence type="ECO:0000313" key="1">
    <source>
        <dbReference type="EMBL" id="MBX45726.1"/>
    </source>
</evidence>
<organism evidence="1">
    <name type="scientific">Rhizophora mucronata</name>
    <name type="common">Asiatic mangrove</name>
    <dbReference type="NCBI Taxonomy" id="61149"/>
    <lineage>
        <taxon>Eukaryota</taxon>
        <taxon>Viridiplantae</taxon>
        <taxon>Streptophyta</taxon>
        <taxon>Embryophyta</taxon>
        <taxon>Tracheophyta</taxon>
        <taxon>Spermatophyta</taxon>
        <taxon>Magnoliopsida</taxon>
        <taxon>eudicotyledons</taxon>
        <taxon>Gunneridae</taxon>
        <taxon>Pentapetalae</taxon>
        <taxon>rosids</taxon>
        <taxon>fabids</taxon>
        <taxon>Malpighiales</taxon>
        <taxon>Rhizophoraceae</taxon>
        <taxon>Rhizophora</taxon>
    </lineage>
</organism>
<dbReference type="EMBL" id="GGEC01065242">
    <property type="protein sequence ID" value="MBX45726.1"/>
    <property type="molecule type" value="Transcribed_RNA"/>
</dbReference>
<protein>
    <submittedName>
        <fullName evidence="1">Uncharacterized protein</fullName>
    </submittedName>
</protein>
<proteinExistence type="predicted"/>
<name>A0A2P2NTB4_RHIMU</name>